<gene>
    <name evidence="2" type="primary">xlnA</name>
    <name evidence="2" type="ORF">SNAT2548_LOCUS20355</name>
</gene>
<dbReference type="SUPFAM" id="SSF53474">
    <property type="entry name" value="alpha/beta-Hydrolases"/>
    <property type="match status" value="1"/>
</dbReference>
<protein>
    <submittedName>
        <fullName evidence="2">XlnA protein</fullName>
    </submittedName>
</protein>
<name>A0A812QHA5_9DINO</name>
<dbReference type="Pfam" id="PF00652">
    <property type="entry name" value="Ricin_B_lectin"/>
    <property type="match status" value="3"/>
</dbReference>
<dbReference type="PANTHER" id="PTHR36129:SF1">
    <property type="entry name" value="ORGANIC SOLUTE TRANSPORTER SUBUNIT BETA"/>
    <property type="match status" value="1"/>
</dbReference>
<sequence length="808" mass="88559">MAFLELSEHNLLQRAPGPCRASASDPHGDDFWWIAGHVAYEAALKHHLQAEAENMAHPLPASYDSTGALTNLQKAYLMCHFTFVIYVTEMPTLHMDARTWGWNLVGYAESLPYASKGSLVQFNDHASLYQHPKSLECALVFEGSDRKDLSDWVYDADIKTTQFCGFEDVHSGFRDKLMAMLKSDEYDQAIRAKLPLCARVAVTGHSMGGAQAELFTACANRQTPKPWQTEALSDHELVFFQLTGPQLLKPFLTEQVPGFRLQNGKRCLGVKGPVETASGRGLAAELCQPTGPRASQLWQMREAGTIVNEASGKCMTVDDHDVTKPISLHSCRHLADGAAASNQTWLHTTEGLLKHRSADKCLNAKLQLEKCPFSDQQWQPSADGHMVHQLSGRCLDVSGQVAIDGATFVLNDCARGPDGAKLQRWSISQSGLLQSLSDNSLCIGVRVTETGDQDLTVQSCPQKVSHDLTWRFLPGHYLRHTATGMCADVAGSPGTDRYAAIKLAPCDNQELETPGIWRFSHEGFLVNQGSDWLSASKCISAHPHGDDASAISLDVCELGTDQTWEVTTNGMIRSTLGSRKCVTLGKSSQPQLATCREDSETQYWKQLDGALLQNRAAGSCLAAAVQDELELRPCTPSDPSQRWERELLPANMRKGARSAVPSFPLHVCVPGKAKGLKTGRFGALPAAAGMPDLGDLTEPLLGQMRLSESDGLQTQTSCFRDADKILVTWAGSHLLHVDVRFANYTDEHVKELSKKLKSMDWKATGNWEKSDLEVVSQPPAVVKEVGRLPGADFVASRRCGHARVTRDY</sequence>
<dbReference type="InterPro" id="IPR029058">
    <property type="entry name" value="AB_hydrolase_fold"/>
</dbReference>
<keyword evidence="3" id="KW-1185">Reference proteome</keyword>
<evidence type="ECO:0000259" key="1">
    <source>
        <dbReference type="SMART" id="SM00458"/>
    </source>
</evidence>
<dbReference type="GO" id="GO:0005886">
    <property type="term" value="C:plasma membrane"/>
    <property type="evidence" value="ECO:0007669"/>
    <property type="project" value="TreeGrafter"/>
</dbReference>
<dbReference type="InterPro" id="IPR035992">
    <property type="entry name" value="Ricin_B-like_lectins"/>
</dbReference>
<accession>A0A812QHA5</accession>
<reference evidence="2" key="1">
    <citation type="submission" date="2021-02" db="EMBL/GenBank/DDBJ databases">
        <authorList>
            <person name="Dougan E. K."/>
            <person name="Rhodes N."/>
            <person name="Thang M."/>
            <person name="Chan C."/>
        </authorList>
    </citation>
    <scope>NUCLEOTIDE SEQUENCE</scope>
</reference>
<dbReference type="SUPFAM" id="SSF50370">
    <property type="entry name" value="Ricin B-like lectins"/>
    <property type="match status" value="3"/>
</dbReference>
<dbReference type="AlphaFoldDB" id="A0A812QHA5"/>
<proteinExistence type="predicted"/>
<dbReference type="InterPro" id="IPR000772">
    <property type="entry name" value="Ricin_B_lectin"/>
</dbReference>
<comment type="caution">
    <text evidence="2">The sequence shown here is derived from an EMBL/GenBank/DDBJ whole genome shotgun (WGS) entry which is preliminary data.</text>
</comment>
<dbReference type="GO" id="GO:0006629">
    <property type="term" value="P:lipid metabolic process"/>
    <property type="evidence" value="ECO:0007669"/>
    <property type="project" value="InterPro"/>
</dbReference>
<dbReference type="CDD" id="cd00161">
    <property type="entry name" value="beta-trefoil_Ricin-like"/>
    <property type="match status" value="2"/>
</dbReference>
<dbReference type="Gene3D" id="3.40.50.1820">
    <property type="entry name" value="alpha/beta hydrolase"/>
    <property type="match status" value="1"/>
</dbReference>
<evidence type="ECO:0000313" key="2">
    <source>
        <dbReference type="EMBL" id="CAE7372682.1"/>
    </source>
</evidence>
<feature type="domain" description="Ricin B lectin" evidence="1">
    <location>
        <begin position="253"/>
        <end position="381"/>
    </location>
</feature>
<feature type="domain" description="Ricin B lectin" evidence="1">
    <location>
        <begin position="383"/>
        <end position="520"/>
    </location>
</feature>
<dbReference type="Gene3D" id="2.80.10.50">
    <property type="match status" value="4"/>
</dbReference>
<dbReference type="OrthoDB" id="441587at2759"/>
<dbReference type="Pfam" id="PF01764">
    <property type="entry name" value="Lipase_3"/>
    <property type="match status" value="1"/>
</dbReference>
<organism evidence="2 3">
    <name type="scientific">Symbiodinium natans</name>
    <dbReference type="NCBI Taxonomy" id="878477"/>
    <lineage>
        <taxon>Eukaryota</taxon>
        <taxon>Sar</taxon>
        <taxon>Alveolata</taxon>
        <taxon>Dinophyceae</taxon>
        <taxon>Suessiales</taxon>
        <taxon>Symbiodiniaceae</taxon>
        <taxon>Symbiodinium</taxon>
    </lineage>
</organism>
<dbReference type="InterPro" id="IPR002921">
    <property type="entry name" value="Fungal_lipase-type"/>
</dbReference>
<dbReference type="GO" id="GO:0032991">
    <property type="term" value="C:protein-containing complex"/>
    <property type="evidence" value="ECO:0007669"/>
    <property type="project" value="TreeGrafter"/>
</dbReference>
<dbReference type="InterPro" id="IPR052678">
    <property type="entry name" value="OST-beta_subunit"/>
</dbReference>
<feature type="domain" description="Ricin B lectin" evidence="1">
    <location>
        <begin position="523"/>
        <end position="646"/>
    </location>
</feature>
<dbReference type="SMART" id="SM00458">
    <property type="entry name" value="RICIN"/>
    <property type="match status" value="3"/>
</dbReference>
<dbReference type="Proteomes" id="UP000604046">
    <property type="component" value="Unassembled WGS sequence"/>
</dbReference>
<dbReference type="EMBL" id="CAJNDS010002207">
    <property type="protein sequence ID" value="CAE7372682.1"/>
    <property type="molecule type" value="Genomic_DNA"/>
</dbReference>
<dbReference type="PANTHER" id="PTHR36129">
    <property type="entry name" value="ORGANIC SOLUTE TRANSPORTER SUBUNIT BETA-RELATED"/>
    <property type="match status" value="1"/>
</dbReference>
<dbReference type="PROSITE" id="PS50231">
    <property type="entry name" value="RICIN_B_LECTIN"/>
    <property type="match status" value="3"/>
</dbReference>
<dbReference type="GO" id="GO:0015721">
    <property type="term" value="P:bile acid and bile salt transport"/>
    <property type="evidence" value="ECO:0007669"/>
    <property type="project" value="TreeGrafter"/>
</dbReference>
<evidence type="ECO:0000313" key="3">
    <source>
        <dbReference type="Proteomes" id="UP000604046"/>
    </source>
</evidence>